<protein>
    <recommendedName>
        <fullName evidence="2">C-type lectin domain-containing protein</fullName>
    </recommendedName>
</protein>
<name>A0AAE0YL66_9GAST</name>
<gene>
    <name evidence="3" type="ORF">RRG08_049142</name>
</gene>
<dbReference type="Pfam" id="PF00059">
    <property type="entry name" value="Lectin_C"/>
    <property type="match status" value="1"/>
</dbReference>
<accession>A0AAE0YL66</accession>
<sequence length="280" mass="32595">MKRDIELCLAGHLRQELAPSPNGESINLVRPKRRIRQTLACLLGRLEPREHREENNHTVVKVQSLEVRTNKNASHSNCSSGSFHIRRHFHQSLSGEVSGTCIKWSNDIKSWQEARDECKKDKGDLIKVLDGKTNHFLSEFAGYGFNYYWIGLNDIKEEGKFRWLDGDDEVGATFWSFGSSHHRNKDERDCVAMIVSFYGSCKPWYIFKCSLNQPYICEKTPAKTYQDHKEEIQLTNFRKRPQTPHLRCIAQIDSNGRTNRRRDRKSYRSAPSNDFETRDA</sequence>
<dbReference type="InterPro" id="IPR016186">
    <property type="entry name" value="C-type_lectin-like/link_sf"/>
</dbReference>
<keyword evidence="4" id="KW-1185">Reference proteome</keyword>
<dbReference type="PROSITE" id="PS50041">
    <property type="entry name" value="C_TYPE_LECTIN_2"/>
    <property type="match status" value="1"/>
</dbReference>
<reference evidence="3" key="1">
    <citation type="journal article" date="2023" name="G3 (Bethesda)">
        <title>A reference genome for the long-term kleptoplast-retaining sea slug Elysia crispata morphotype clarki.</title>
        <authorList>
            <person name="Eastman K.E."/>
            <person name="Pendleton A.L."/>
            <person name="Shaikh M.A."/>
            <person name="Suttiyut T."/>
            <person name="Ogas R."/>
            <person name="Tomko P."/>
            <person name="Gavelis G."/>
            <person name="Widhalm J.R."/>
            <person name="Wisecaver J.H."/>
        </authorList>
    </citation>
    <scope>NUCLEOTIDE SEQUENCE</scope>
    <source>
        <strain evidence="3">ECLA1</strain>
    </source>
</reference>
<feature type="compositionally biased region" description="Basic residues" evidence="1">
    <location>
        <begin position="258"/>
        <end position="267"/>
    </location>
</feature>
<dbReference type="Gene3D" id="3.10.100.10">
    <property type="entry name" value="Mannose-Binding Protein A, subunit A"/>
    <property type="match status" value="1"/>
</dbReference>
<dbReference type="SMART" id="SM00034">
    <property type="entry name" value="CLECT"/>
    <property type="match status" value="1"/>
</dbReference>
<dbReference type="Proteomes" id="UP001283361">
    <property type="component" value="Unassembled WGS sequence"/>
</dbReference>
<evidence type="ECO:0000259" key="2">
    <source>
        <dbReference type="PROSITE" id="PS50041"/>
    </source>
</evidence>
<evidence type="ECO:0000256" key="1">
    <source>
        <dbReference type="SAM" id="MobiDB-lite"/>
    </source>
</evidence>
<dbReference type="EMBL" id="JAWDGP010005934">
    <property type="protein sequence ID" value="KAK3749628.1"/>
    <property type="molecule type" value="Genomic_DNA"/>
</dbReference>
<organism evidence="3 4">
    <name type="scientific">Elysia crispata</name>
    <name type="common">lettuce slug</name>
    <dbReference type="NCBI Taxonomy" id="231223"/>
    <lineage>
        <taxon>Eukaryota</taxon>
        <taxon>Metazoa</taxon>
        <taxon>Spiralia</taxon>
        <taxon>Lophotrochozoa</taxon>
        <taxon>Mollusca</taxon>
        <taxon>Gastropoda</taxon>
        <taxon>Heterobranchia</taxon>
        <taxon>Euthyneura</taxon>
        <taxon>Panpulmonata</taxon>
        <taxon>Sacoglossa</taxon>
        <taxon>Placobranchoidea</taxon>
        <taxon>Plakobranchidae</taxon>
        <taxon>Elysia</taxon>
    </lineage>
</organism>
<dbReference type="CDD" id="cd00037">
    <property type="entry name" value="CLECT"/>
    <property type="match status" value="1"/>
</dbReference>
<feature type="domain" description="C-type lectin" evidence="2">
    <location>
        <begin position="97"/>
        <end position="218"/>
    </location>
</feature>
<dbReference type="InterPro" id="IPR016187">
    <property type="entry name" value="CTDL_fold"/>
</dbReference>
<evidence type="ECO:0000313" key="4">
    <source>
        <dbReference type="Proteomes" id="UP001283361"/>
    </source>
</evidence>
<feature type="region of interest" description="Disordered" evidence="1">
    <location>
        <begin position="253"/>
        <end position="280"/>
    </location>
</feature>
<comment type="caution">
    <text evidence="3">The sequence shown here is derived from an EMBL/GenBank/DDBJ whole genome shotgun (WGS) entry which is preliminary data.</text>
</comment>
<dbReference type="InterPro" id="IPR001304">
    <property type="entry name" value="C-type_lectin-like"/>
</dbReference>
<dbReference type="PANTHER" id="PTHR22803">
    <property type="entry name" value="MANNOSE, PHOSPHOLIPASE, LECTIN RECEPTOR RELATED"/>
    <property type="match status" value="1"/>
</dbReference>
<dbReference type="InterPro" id="IPR050111">
    <property type="entry name" value="C-type_lectin/snaclec_domain"/>
</dbReference>
<evidence type="ECO:0000313" key="3">
    <source>
        <dbReference type="EMBL" id="KAK3749628.1"/>
    </source>
</evidence>
<proteinExistence type="predicted"/>
<dbReference type="SUPFAM" id="SSF56436">
    <property type="entry name" value="C-type lectin-like"/>
    <property type="match status" value="1"/>
</dbReference>
<dbReference type="AlphaFoldDB" id="A0AAE0YL66"/>